<sequence>MTVNQENIIMLIRTLTLLFLLLSPFATVQAAPNDDYAMVFFFRSDCPYCHRFAPKLKRVTHRQQLQTYAFSLDGQAVPHYPVPIPATPAVSQMFFDNPRNITVPATFLINVNSQKFVRVSIGDVSEVQLETSIRHILSDADTLKAIR</sequence>
<dbReference type="InterPro" id="IPR039555">
    <property type="entry name" value="TraF/TrbB"/>
</dbReference>
<reference evidence="2" key="1">
    <citation type="journal article" date="2015" name="MBio">
        <title>Eco-Evolutionary Dynamics of Episomes among Ecologically Cohesive Bacterial Populations.</title>
        <authorList>
            <person name="Xue H."/>
            <person name="Cordero O.X."/>
            <person name="Camas F.M."/>
            <person name="Trimble W."/>
            <person name="Meyer F."/>
            <person name="Guglielmini J."/>
            <person name="Rocha E.P."/>
            <person name="Polz M.F."/>
        </authorList>
    </citation>
    <scope>NUCLEOTIDE SEQUENCE</scope>
    <source>
        <strain evidence="2">FF_112</strain>
    </source>
</reference>
<proteinExistence type="predicted"/>
<dbReference type="NCBIfam" id="TIGR02738">
    <property type="entry name" value="TrbB"/>
    <property type="match status" value="1"/>
</dbReference>
<feature type="chain" id="PRO_5005204472" evidence="1">
    <location>
        <begin position="31"/>
        <end position="147"/>
    </location>
</feature>
<dbReference type="InterPro" id="IPR036249">
    <property type="entry name" value="Thioredoxin-like_sf"/>
</dbReference>
<dbReference type="AlphaFoldDB" id="A0A0H3ZK04"/>
<dbReference type="InterPro" id="IPR014109">
    <property type="entry name" value="Thiol-disulphide_isomerase_rbB"/>
</dbReference>
<name>A0A0H3ZK04_9VIBR</name>
<dbReference type="SUPFAM" id="SSF52833">
    <property type="entry name" value="Thioredoxin-like"/>
    <property type="match status" value="1"/>
</dbReference>
<evidence type="ECO:0000256" key="1">
    <source>
        <dbReference type="SAM" id="SignalP"/>
    </source>
</evidence>
<dbReference type="Pfam" id="PF13728">
    <property type="entry name" value="TraF"/>
    <property type="match status" value="1"/>
</dbReference>
<dbReference type="EMBL" id="KP795485">
    <property type="protein sequence ID" value="AKN36333.1"/>
    <property type="molecule type" value="Genomic_DNA"/>
</dbReference>
<accession>A0A0H3ZK04</accession>
<dbReference type="Gene3D" id="3.40.30.10">
    <property type="entry name" value="Glutaredoxin"/>
    <property type="match status" value="1"/>
</dbReference>
<organism evidence="2">
    <name type="scientific">Vibrio tasmaniensis</name>
    <dbReference type="NCBI Taxonomy" id="212663"/>
    <lineage>
        <taxon>Bacteria</taxon>
        <taxon>Pseudomonadati</taxon>
        <taxon>Pseudomonadota</taxon>
        <taxon>Gammaproteobacteria</taxon>
        <taxon>Vibrionales</taxon>
        <taxon>Vibrionaceae</taxon>
        <taxon>Vibrio</taxon>
    </lineage>
</organism>
<protein>
    <submittedName>
        <fullName evidence="2">IncF plasmid conjugative transfer protein TrbB</fullName>
    </submittedName>
</protein>
<feature type="signal peptide" evidence="1">
    <location>
        <begin position="1"/>
        <end position="30"/>
    </location>
</feature>
<keyword evidence="1" id="KW-0732">Signal</keyword>
<evidence type="ECO:0000313" key="2">
    <source>
        <dbReference type="EMBL" id="AKN36333.1"/>
    </source>
</evidence>